<evidence type="ECO:0000256" key="9">
    <source>
        <dbReference type="ARBA" id="ARBA00023209"/>
    </source>
</evidence>
<dbReference type="Gene3D" id="1.20.120.1760">
    <property type="match status" value="1"/>
</dbReference>
<evidence type="ECO:0000256" key="6">
    <source>
        <dbReference type="ARBA" id="ARBA00022989"/>
    </source>
</evidence>
<name>A0A7Z0GN26_9MICC</name>
<evidence type="ECO:0000256" key="4">
    <source>
        <dbReference type="ARBA" id="ARBA00022679"/>
    </source>
</evidence>
<dbReference type="EMBL" id="JACCFY010000001">
    <property type="protein sequence ID" value="NYJ79031.1"/>
    <property type="molecule type" value="Genomic_DNA"/>
</dbReference>
<organism evidence="13 14">
    <name type="scientific">Nesterenkonia xinjiangensis</name>
    <dbReference type="NCBI Taxonomy" id="225327"/>
    <lineage>
        <taxon>Bacteria</taxon>
        <taxon>Bacillati</taxon>
        <taxon>Actinomycetota</taxon>
        <taxon>Actinomycetes</taxon>
        <taxon>Micrococcales</taxon>
        <taxon>Micrococcaceae</taxon>
        <taxon>Nesterenkonia</taxon>
    </lineage>
</organism>
<comment type="similarity">
    <text evidence="2 11">Belongs to the CDP-alcohol phosphatidyltransferase class-I family.</text>
</comment>
<evidence type="ECO:0000256" key="8">
    <source>
        <dbReference type="ARBA" id="ARBA00023136"/>
    </source>
</evidence>
<evidence type="ECO:0000313" key="14">
    <source>
        <dbReference type="Proteomes" id="UP000535437"/>
    </source>
</evidence>
<dbReference type="InterPro" id="IPR000462">
    <property type="entry name" value="CDP-OH_P_trans"/>
</dbReference>
<dbReference type="GO" id="GO:0016020">
    <property type="term" value="C:membrane"/>
    <property type="evidence" value="ECO:0007669"/>
    <property type="project" value="UniProtKB-SubCell"/>
</dbReference>
<evidence type="ECO:0000256" key="1">
    <source>
        <dbReference type="ARBA" id="ARBA00004141"/>
    </source>
</evidence>
<keyword evidence="3" id="KW-0444">Lipid biosynthesis</keyword>
<evidence type="ECO:0000256" key="12">
    <source>
        <dbReference type="SAM" id="Phobius"/>
    </source>
</evidence>
<keyword evidence="8 12" id="KW-0472">Membrane</keyword>
<evidence type="ECO:0000256" key="10">
    <source>
        <dbReference type="ARBA" id="ARBA00023264"/>
    </source>
</evidence>
<dbReference type="Pfam" id="PF01066">
    <property type="entry name" value="CDP-OH_P_transf"/>
    <property type="match status" value="1"/>
</dbReference>
<reference evidence="13 14" key="1">
    <citation type="submission" date="2020-07" db="EMBL/GenBank/DDBJ databases">
        <title>Sequencing the genomes of 1000 actinobacteria strains.</title>
        <authorList>
            <person name="Klenk H.-P."/>
        </authorList>
    </citation>
    <scope>NUCLEOTIDE SEQUENCE [LARGE SCALE GENOMIC DNA]</scope>
    <source>
        <strain evidence="13 14">DSM 15475</strain>
    </source>
</reference>
<evidence type="ECO:0000256" key="7">
    <source>
        <dbReference type="ARBA" id="ARBA00023098"/>
    </source>
</evidence>
<comment type="caution">
    <text evidence="13">The sequence shown here is derived from an EMBL/GenBank/DDBJ whole genome shotgun (WGS) entry which is preliminary data.</text>
</comment>
<dbReference type="InterPro" id="IPR004570">
    <property type="entry name" value="Phosphatidylglycerol_P_synth"/>
</dbReference>
<keyword evidence="6 12" id="KW-1133">Transmembrane helix</keyword>
<evidence type="ECO:0000256" key="2">
    <source>
        <dbReference type="ARBA" id="ARBA00010441"/>
    </source>
</evidence>
<dbReference type="InterPro" id="IPR050324">
    <property type="entry name" value="CDP-alcohol_PTase-I"/>
</dbReference>
<dbReference type="UniPathway" id="UPA00085"/>
<comment type="subcellular location">
    <subcellularLocation>
        <location evidence="1">Membrane</location>
        <topology evidence="1">Multi-pass membrane protein</topology>
    </subcellularLocation>
</comment>
<keyword evidence="7" id="KW-0443">Lipid metabolism</keyword>
<protein>
    <submittedName>
        <fullName evidence="13">Cardiolipin synthase</fullName>
        <ecNumber evidence="13">2.7.8.41</ecNumber>
    </submittedName>
</protein>
<keyword evidence="9" id="KW-0594">Phospholipid biosynthesis</keyword>
<dbReference type="PROSITE" id="PS00379">
    <property type="entry name" value="CDP_ALCOHOL_P_TRANSF"/>
    <property type="match status" value="1"/>
</dbReference>
<keyword evidence="4 11" id="KW-0808">Transferase</keyword>
<dbReference type="GO" id="GO:0008444">
    <property type="term" value="F:CDP-diacylglycerol-glycerol-3-phosphate 3-phosphatidyltransferase activity"/>
    <property type="evidence" value="ECO:0007669"/>
    <property type="project" value="InterPro"/>
</dbReference>
<dbReference type="GO" id="GO:0043337">
    <property type="term" value="F:cardiolipin synthase (CMP-forming)"/>
    <property type="evidence" value="ECO:0007669"/>
    <property type="project" value="UniProtKB-EC"/>
</dbReference>
<dbReference type="GO" id="GO:0046474">
    <property type="term" value="P:glycerophospholipid biosynthetic process"/>
    <property type="evidence" value="ECO:0007669"/>
    <property type="project" value="TreeGrafter"/>
</dbReference>
<dbReference type="RefSeq" id="WP_179542307.1">
    <property type="nucleotide sequence ID" value="NZ_BAAALL010000001.1"/>
</dbReference>
<feature type="transmembrane region" description="Helical" evidence="12">
    <location>
        <begin position="106"/>
        <end position="126"/>
    </location>
</feature>
<proteinExistence type="inferred from homology"/>
<dbReference type="InterPro" id="IPR048254">
    <property type="entry name" value="CDP_ALCOHOL_P_TRANSF_CS"/>
</dbReference>
<feature type="transmembrane region" description="Helical" evidence="12">
    <location>
        <begin position="138"/>
        <end position="155"/>
    </location>
</feature>
<keyword evidence="10" id="KW-1208">Phospholipid metabolism</keyword>
<accession>A0A7Z0GN26</accession>
<dbReference type="PIRSF" id="PIRSF000847">
    <property type="entry name" value="Phos_ph_gly_syn"/>
    <property type="match status" value="1"/>
</dbReference>
<dbReference type="PANTHER" id="PTHR14269:SF11">
    <property type="entry name" value="CDP-DIACYLGLYCEROL--GLYCEROL-3-PHOSPHATE 3-PHOSPHATIDYLTRANSFERASE"/>
    <property type="match status" value="1"/>
</dbReference>
<sequence>MRFIGAGTREGFEYTLHETFWTIPNVITVVRFLLLPVFFWLVADGAYLAAFWVLAVLSSTDWVDGYIARRFDQLSVIGQWLDPLADRLSLMIVTITLVVFSVAPLWVVLAVVIPDLVLLLNVVVLFKGSPQLTVSVLGKIRTACLLVGAPLILLARTPQLEDTVLTLTAELVLAAGCLMHIAASIDYLVKAHGKARQLRRRGIRPRDRALWANEAGG</sequence>
<dbReference type="InterPro" id="IPR043130">
    <property type="entry name" value="CDP-OH_PTrfase_TM_dom"/>
</dbReference>
<dbReference type="Proteomes" id="UP000535437">
    <property type="component" value="Unassembled WGS sequence"/>
</dbReference>
<gene>
    <name evidence="13" type="ORF">HNR09_002442</name>
</gene>
<keyword evidence="5 12" id="KW-0812">Transmembrane</keyword>
<evidence type="ECO:0000256" key="5">
    <source>
        <dbReference type="ARBA" id="ARBA00022692"/>
    </source>
</evidence>
<evidence type="ECO:0000313" key="13">
    <source>
        <dbReference type="EMBL" id="NYJ79031.1"/>
    </source>
</evidence>
<dbReference type="AlphaFoldDB" id="A0A7Z0GN26"/>
<evidence type="ECO:0000256" key="3">
    <source>
        <dbReference type="ARBA" id="ARBA00022516"/>
    </source>
</evidence>
<feature type="transmembrane region" description="Helical" evidence="12">
    <location>
        <begin position="167"/>
        <end position="189"/>
    </location>
</feature>
<feature type="transmembrane region" description="Helical" evidence="12">
    <location>
        <begin position="20"/>
        <end position="43"/>
    </location>
</feature>
<keyword evidence="14" id="KW-1185">Reference proteome</keyword>
<dbReference type="PANTHER" id="PTHR14269">
    <property type="entry name" value="CDP-DIACYLGLYCEROL--GLYCEROL-3-PHOSPHATE 3-PHOSPHATIDYLTRANSFERASE-RELATED"/>
    <property type="match status" value="1"/>
</dbReference>
<dbReference type="EC" id="2.7.8.41" evidence="13"/>
<evidence type="ECO:0000256" key="11">
    <source>
        <dbReference type="RuleBase" id="RU003750"/>
    </source>
</evidence>